<comment type="caution">
    <text evidence="2">The sequence shown here is derived from an EMBL/GenBank/DDBJ whole genome shotgun (WGS) entry which is preliminary data.</text>
</comment>
<sequence>MNGRYVLEHIAVMETQLGRYLHPDERVHHKNKVRNDNRPQNLELWSVGHPSGARVEDMLAWAYEVIERYGDVCPPKKLA</sequence>
<feature type="domain" description="HNH nuclease" evidence="1">
    <location>
        <begin position="9"/>
        <end position="45"/>
    </location>
</feature>
<dbReference type="Gene3D" id="3.90.75.20">
    <property type="match status" value="1"/>
</dbReference>
<proteinExistence type="predicted"/>
<keyword evidence="3" id="KW-1185">Reference proteome</keyword>
<accession>A0A1B8SL23</accession>
<dbReference type="InterPro" id="IPR044925">
    <property type="entry name" value="His-Me_finger_sf"/>
</dbReference>
<dbReference type="OrthoDB" id="581550at2"/>
<evidence type="ECO:0000313" key="3">
    <source>
        <dbReference type="Proteomes" id="UP000092668"/>
    </source>
</evidence>
<evidence type="ECO:0000259" key="1">
    <source>
        <dbReference type="Pfam" id="PF13392"/>
    </source>
</evidence>
<protein>
    <recommendedName>
        <fullName evidence="1">HNH nuclease domain-containing protein</fullName>
    </recommendedName>
</protein>
<dbReference type="AlphaFoldDB" id="A0A1B8SL23"/>
<name>A0A1B8SL23_9MYCO</name>
<dbReference type="Pfam" id="PF13392">
    <property type="entry name" value="HNH_3"/>
    <property type="match status" value="1"/>
</dbReference>
<organism evidence="2 3">
    <name type="scientific">Mycolicibacter kumamotonensis</name>
    <dbReference type="NCBI Taxonomy" id="354243"/>
    <lineage>
        <taxon>Bacteria</taxon>
        <taxon>Bacillati</taxon>
        <taxon>Actinomycetota</taxon>
        <taxon>Actinomycetes</taxon>
        <taxon>Mycobacteriales</taxon>
        <taxon>Mycobacteriaceae</taxon>
        <taxon>Mycolicibacter</taxon>
    </lineage>
</organism>
<dbReference type="Proteomes" id="UP000092668">
    <property type="component" value="Unassembled WGS sequence"/>
</dbReference>
<dbReference type="EMBL" id="LFOE01000001">
    <property type="protein sequence ID" value="OBY33431.1"/>
    <property type="molecule type" value="Genomic_DNA"/>
</dbReference>
<reference evidence="2 3" key="1">
    <citation type="submission" date="2015-06" db="EMBL/GenBank/DDBJ databases">
        <title>Genome sequence of Mycobacterium kumamotonense strain Roo.</title>
        <authorList>
            <person name="Greninger A.L."/>
            <person name="Cunningham G."/>
            <person name="Miller S."/>
        </authorList>
    </citation>
    <scope>NUCLEOTIDE SEQUENCE [LARGE SCALE GENOMIC DNA]</scope>
    <source>
        <strain evidence="2 3">Roo</strain>
    </source>
</reference>
<gene>
    <name evidence="2" type="ORF">ACT18_00275</name>
</gene>
<evidence type="ECO:0000313" key="2">
    <source>
        <dbReference type="EMBL" id="OBY33431.1"/>
    </source>
</evidence>
<dbReference type="InterPro" id="IPR003615">
    <property type="entry name" value="HNH_nuc"/>
</dbReference>
<dbReference type="SUPFAM" id="SSF54060">
    <property type="entry name" value="His-Me finger endonucleases"/>
    <property type="match status" value="1"/>
</dbReference>